<dbReference type="InterPro" id="IPR050595">
    <property type="entry name" value="Bact_response_regulator"/>
</dbReference>
<organism evidence="6 7">
    <name type="scientific">Agrobacterium albertimagni AOL15</name>
    <dbReference type="NCBI Taxonomy" id="1156935"/>
    <lineage>
        <taxon>Bacteria</taxon>
        <taxon>Pseudomonadati</taxon>
        <taxon>Pseudomonadota</taxon>
        <taxon>Alphaproteobacteria</taxon>
        <taxon>Hyphomicrobiales</taxon>
        <taxon>Rhizobiaceae</taxon>
        <taxon>Rhizobium/Agrobacterium group</taxon>
        <taxon>Agrobacterium</taxon>
    </lineage>
</organism>
<comment type="caution">
    <text evidence="6">The sequence shown here is derived from an EMBL/GenBank/DDBJ whole genome shotgun (WGS) entry which is preliminary data.</text>
</comment>
<protein>
    <submittedName>
        <fullName evidence="6">Response regulator</fullName>
    </submittedName>
</protein>
<evidence type="ECO:0000259" key="5">
    <source>
        <dbReference type="PROSITE" id="PS50110"/>
    </source>
</evidence>
<keyword evidence="2" id="KW-0805">Transcription regulation</keyword>
<evidence type="ECO:0000313" key="7">
    <source>
        <dbReference type="Proteomes" id="UP000007123"/>
    </source>
</evidence>
<dbReference type="PANTHER" id="PTHR44591">
    <property type="entry name" value="STRESS RESPONSE REGULATOR PROTEIN 1"/>
    <property type="match status" value="1"/>
</dbReference>
<dbReference type="SUPFAM" id="SSF52172">
    <property type="entry name" value="CheY-like"/>
    <property type="match status" value="1"/>
</dbReference>
<evidence type="ECO:0000313" key="6">
    <source>
        <dbReference type="EMBL" id="EKF59108.1"/>
    </source>
</evidence>
<dbReference type="OrthoDB" id="9784719at2"/>
<evidence type="ECO:0000256" key="4">
    <source>
        <dbReference type="PROSITE-ProRule" id="PRU00169"/>
    </source>
</evidence>
<dbReference type="Gene3D" id="3.40.50.2300">
    <property type="match status" value="1"/>
</dbReference>
<dbReference type="InterPro" id="IPR001789">
    <property type="entry name" value="Sig_transdc_resp-reg_receiver"/>
</dbReference>
<proteinExistence type="predicted"/>
<feature type="modified residue" description="4-aspartylphosphate" evidence="4">
    <location>
        <position position="57"/>
    </location>
</feature>
<evidence type="ECO:0000256" key="2">
    <source>
        <dbReference type="ARBA" id="ARBA00023015"/>
    </source>
</evidence>
<dbReference type="InterPro" id="IPR011006">
    <property type="entry name" value="CheY-like_superfamily"/>
</dbReference>
<keyword evidence="7" id="KW-1185">Reference proteome</keyword>
<dbReference type="STRING" id="1156935.QWE_12678"/>
<keyword evidence="3" id="KW-0804">Transcription</keyword>
<accession>K2PDV4</accession>
<dbReference type="GO" id="GO:0000160">
    <property type="term" value="P:phosphorelay signal transduction system"/>
    <property type="evidence" value="ECO:0007669"/>
    <property type="project" value="InterPro"/>
</dbReference>
<feature type="domain" description="Response regulatory" evidence="5">
    <location>
        <begin position="7"/>
        <end position="118"/>
    </location>
</feature>
<dbReference type="RefSeq" id="WP_006726527.1">
    <property type="nucleotide sequence ID" value="NZ_ALJF01000010.1"/>
</dbReference>
<dbReference type="PANTHER" id="PTHR44591:SF3">
    <property type="entry name" value="RESPONSE REGULATORY DOMAIN-CONTAINING PROTEIN"/>
    <property type="match status" value="1"/>
</dbReference>
<dbReference type="PROSITE" id="PS50110">
    <property type="entry name" value="RESPONSE_REGULATORY"/>
    <property type="match status" value="1"/>
</dbReference>
<dbReference type="Pfam" id="PF00072">
    <property type="entry name" value="Response_reg"/>
    <property type="match status" value="1"/>
</dbReference>
<gene>
    <name evidence="6" type="ORF">QWE_12678</name>
</gene>
<dbReference type="Proteomes" id="UP000007123">
    <property type="component" value="Unassembled WGS sequence"/>
</dbReference>
<evidence type="ECO:0000256" key="3">
    <source>
        <dbReference type="ARBA" id="ARBA00023163"/>
    </source>
</evidence>
<dbReference type="eggNOG" id="COG2204">
    <property type="taxonomic scope" value="Bacteria"/>
</dbReference>
<name>K2PDV4_9HYPH</name>
<dbReference type="AlphaFoldDB" id="K2PDV4"/>
<evidence type="ECO:0000256" key="1">
    <source>
        <dbReference type="ARBA" id="ARBA00022553"/>
    </source>
</evidence>
<dbReference type="PATRIC" id="fig|1156935.5.peg.2562"/>
<sequence>MNDHRKIVLLVEDEPLIAMVGCDMMQDLGFEVLEARTELEALAVLGVEKGVSLLFADIDLADGSSGMDLAREFSRLCPGVPIIITSGRFRPSALPPGARFLPKPYSDHDLAAATLPDTGMSRRHRDLELALV</sequence>
<keyword evidence="1 4" id="KW-0597">Phosphoprotein</keyword>
<dbReference type="EMBL" id="ALJF01000010">
    <property type="protein sequence ID" value="EKF59108.1"/>
    <property type="molecule type" value="Genomic_DNA"/>
</dbReference>
<reference evidence="6 7" key="1">
    <citation type="journal article" date="2012" name="J. Bacteriol.">
        <title>Draft Genome Sequence of Agrobacterium albertimagni Strain AOL15.</title>
        <authorList>
            <person name="Trimble W.L."/>
            <person name="Phung le T."/>
            <person name="Meyer F."/>
            <person name="Gilbert J.A."/>
            <person name="Silver S."/>
        </authorList>
    </citation>
    <scope>NUCLEOTIDE SEQUENCE [LARGE SCALE GENOMIC DNA]</scope>
    <source>
        <strain evidence="6 7">AOL15</strain>
    </source>
</reference>
<dbReference type="SMART" id="SM00448">
    <property type="entry name" value="REC"/>
    <property type="match status" value="1"/>
</dbReference>